<dbReference type="RefSeq" id="YP_010780495.1">
    <property type="nucleotide sequence ID" value="NC_075038.1"/>
</dbReference>
<evidence type="ECO:0000256" key="1">
    <source>
        <dbReference type="SAM" id="MobiDB-lite"/>
    </source>
</evidence>
<proteinExistence type="predicted"/>
<name>A0A6N1NER8_9VIRU</name>
<dbReference type="PANTHER" id="PTHR46609:SF6">
    <property type="entry name" value="EXONUCLEASE, PHAGE-TYPE_RECB, C-TERMINAL DOMAIN-CONTAINING PROTEIN-RELATED"/>
    <property type="match status" value="1"/>
</dbReference>
<dbReference type="InterPro" id="IPR017482">
    <property type="entry name" value="Lambda-type_endonuclease"/>
</dbReference>
<dbReference type="InterPro" id="IPR019080">
    <property type="entry name" value="YqaJ_viral_recombinase"/>
</dbReference>
<dbReference type="Pfam" id="PF09588">
    <property type="entry name" value="YqaJ"/>
    <property type="match status" value="1"/>
</dbReference>
<dbReference type="Gene3D" id="3.90.320.10">
    <property type="match status" value="1"/>
</dbReference>
<reference evidence="3" key="2">
    <citation type="journal article" date="2018" name="Nat. Commun.">
        <title>Tailed giant Tupanvirus possesses the most complete translational apparatus of the known virosphere.</title>
        <authorList>
            <person name="Abrahao J."/>
            <person name="Silva L."/>
            <person name="Silva L.S."/>
            <person name="Khalil J.Y.B."/>
            <person name="Rodrigues R."/>
            <person name="Arantes T."/>
            <person name="Assis F."/>
            <person name="Boratto P."/>
            <person name="Andrade M."/>
            <person name="Kroon E.G."/>
            <person name="Ribeiro B."/>
            <person name="Bergier I."/>
            <person name="Seligmann H."/>
            <person name="Ghigo E."/>
            <person name="Colson P."/>
            <person name="Levasseur A."/>
            <person name="Kroemer G."/>
            <person name="Raoult D."/>
            <person name="La Scola B."/>
        </authorList>
    </citation>
    <scope>NUCLEOTIDE SEQUENCE [LARGE SCALE GENOMIC DNA]</scope>
    <source>
        <strain evidence="3">Deep ocean</strain>
    </source>
</reference>
<organism evidence="3">
    <name type="scientific">Tupanvirus deep ocean</name>
    <dbReference type="NCBI Taxonomy" id="2126984"/>
    <lineage>
        <taxon>Viruses</taxon>
        <taxon>Varidnaviria</taxon>
        <taxon>Bamfordvirae</taxon>
        <taxon>Nucleocytoviricota</taxon>
        <taxon>Megaviricetes</taxon>
        <taxon>Imitervirales</taxon>
        <taxon>Mimiviridae</taxon>
        <taxon>Megamimivirinae</taxon>
        <taxon>Tupanvirus</taxon>
        <taxon>Tupanvirus altamarinense</taxon>
    </lineage>
</organism>
<feature type="region of interest" description="Disordered" evidence="1">
    <location>
        <begin position="79"/>
        <end position="122"/>
    </location>
</feature>
<feature type="domain" description="YqaJ viral recombinase" evidence="2">
    <location>
        <begin position="213"/>
        <end position="358"/>
    </location>
</feature>
<dbReference type="SUPFAM" id="SSF52980">
    <property type="entry name" value="Restriction endonuclease-like"/>
    <property type="match status" value="1"/>
</dbReference>
<dbReference type="InterPro" id="IPR011604">
    <property type="entry name" value="PDDEXK-like_dom_sf"/>
</dbReference>
<dbReference type="PANTHER" id="PTHR46609">
    <property type="entry name" value="EXONUCLEASE, PHAGE-TYPE/RECB, C-TERMINAL DOMAIN-CONTAINING PROTEIN"/>
    <property type="match status" value="1"/>
</dbReference>
<evidence type="ECO:0000313" key="3">
    <source>
        <dbReference type="EMBL" id="QKU33885.1"/>
    </source>
</evidence>
<dbReference type="InterPro" id="IPR051703">
    <property type="entry name" value="NF-kappa-B_Signaling_Reg"/>
</dbReference>
<sequence>MKLSYYNEEVDKILWDAIGNDSFIEADLPQLIDFVADTIYQYNTEITKDNLKLVVQFLIEHKYQKYYVYDTDSEYNKISEKKSASPSKTTNTPPIKTVSPPVNNDNKNSKSSPNKDYSPESDIMSINEEDTKLADNDDDIEVVTVTKPSANYINSELASETNDKIHLTSHKDLVSHRHDYTHAVYKETVYIRRRKRIVEIKKIPQHEQKSKAWLNQRSQCLTATAIATVLDEDPYKYPAELLLDKCGRAPPFEENENVHHGKKYEEVGNMFYSFRNNIMVAEYGLIQHDKYTFIGASPDGICEKNTADSQKLSKLVGRLLEIKFPKTRKIITEGKLDGDICPHYYFVQVQTQLYVTKMDECDFLQCQIEEYESWEDFVQDSNSNIPGLSKKTNLEKGCLIQLLPRAMLGKDDPKMCLYNAKYIYPPRLHMTHDEIQKWISNEVLHFHKNELSKKYVIDRVIYWRLAQVACNLIKADTKWFESKIPMLKQFWEYVLFYRKNPKKLDRLVKYIEEIGAKNSADIFARVHKDYISVHKDTKYEPLYQEENEWRKIYNKKKANYQKYQEFLNNKSKYVNKKKKNVINV</sequence>
<accession>A0A6N1NER8</accession>
<dbReference type="GeneID" id="80517186"/>
<dbReference type="InterPro" id="IPR011335">
    <property type="entry name" value="Restrct_endonuc-II-like"/>
</dbReference>
<feature type="compositionally biased region" description="Polar residues" evidence="1">
    <location>
        <begin position="84"/>
        <end position="94"/>
    </location>
</feature>
<dbReference type="NCBIfam" id="TIGR03033">
    <property type="entry name" value="phage_rel_nuc"/>
    <property type="match status" value="1"/>
</dbReference>
<protein>
    <submittedName>
        <fullName evidence="3">YqaJ viral recombinase family protein</fullName>
    </submittedName>
</protein>
<evidence type="ECO:0000259" key="2">
    <source>
        <dbReference type="Pfam" id="PF09588"/>
    </source>
</evidence>
<reference evidence="3" key="1">
    <citation type="submission" date="2017-06" db="EMBL/GenBank/DDBJ databases">
        <authorList>
            <person name="Assis F.L."/>
            <person name="Abrahao J.S."/>
            <person name="Silva L."/>
            <person name="Khalil J.B."/>
            <person name="Rodrigues R."/>
            <person name="Silva L.S."/>
            <person name="Boratto P."/>
            <person name="Andrade M."/>
            <person name="Kroon E.G."/>
            <person name="Ribeiro B."/>
            <person name="Bergier I."/>
            <person name="Seligmann H."/>
            <person name="Ghigo E."/>
            <person name="Colson P."/>
            <person name="Levasseur A."/>
            <person name="Raoult D."/>
            <person name="Scola B.L."/>
        </authorList>
    </citation>
    <scope>NUCLEOTIDE SEQUENCE</scope>
    <source>
        <strain evidence="3">Deep ocean</strain>
    </source>
</reference>
<dbReference type="CDD" id="cd22343">
    <property type="entry name" value="PDDEXK_lambda_exonuclease-like"/>
    <property type="match status" value="1"/>
</dbReference>
<feature type="compositionally biased region" description="Low complexity" evidence="1">
    <location>
        <begin position="98"/>
        <end position="116"/>
    </location>
</feature>
<dbReference type="KEGG" id="vg:80517186"/>
<dbReference type="EMBL" id="MF405918">
    <property type="protein sequence ID" value="QKU33885.1"/>
    <property type="molecule type" value="Genomic_DNA"/>
</dbReference>